<feature type="transmembrane region" description="Helical" evidence="8">
    <location>
        <begin position="155"/>
        <end position="172"/>
    </location>
</feature>
<dbReference type="AlphaFoldDB" id="A0A1G2L4J7"/>
<feature type="transmembrane region" description="Helical" evidence="8">
    <location>
        <begin position="198"/>
        <end position="215"/>
    </location>
</feature>
<proteinExistence type="predicted"/>
<gene>
    <name evidence="10" type="ORF">A2934_00455</name>
</gene>
<feature type="transmembrane region" description="Helical" evidence="8">
    <location>
        <begin position="386"/>
        <end position="407"/>
    </location>
</feature>
<keyword evidence="3" id="KW-0328">Glycosyltransferase</keyword>
<comment type="caution">
    <text evidence="10">The sequence shown here is derived from an EMBL/GenBank/DDBJ whole genome shotgun (WGS) entry which is preliminary data.</text>
</comment>
<dbReference type="InterPro" id="IPR050297">
    <property type="entry name" value="LipidA_mod_glycosyltrf_83"/>
</dbReference>
<keyword evidence="7 8" id="KW-0472">Membrane</keyword>
<evidence type="ECO:0000256" key="7">
    <source>
        <dbReference type="ARBA" id="ARBA00023136"/>
    </source>
</evidence>
<evidence type="ECO:0000256" key="2">
    <source>
        <dbReference type="ARBA" id="ARBA00022475"/>
    </source>
</evidence>
<keyword evidence="5 8" id="KW-0812">Transmembrane</keyword>
<dbReference type="PANTHER" id="PTHR33908">
    <property type="entry name" value="MANNOSYLTRANSFERASE YKCB-RELATED"/>
    <property type="match status" value="1"/>
</dbReference>
<name>A0A1G2L4J7_9BACT</name>
<reference evidence="10 11" key="1">
    <citation type="journal article" date="2016" name="Nat. Commun.">
        <title>Thousands of microbial genomes shed light on interconnected biogeochemical processes in an aquifer system.</title>
        <authorList>
            <person name="Anantharaman K."/>
            <person name="Brown C.T."/>
            <person name="Hug L.A."/>
            <person name="Sharon I."/>
            <person name="Castelle C.J."/>
            <person name="Probst A.J."/>
            <person name="Thomas B.C."/>
            <person name="Singh A."/>
            <person name="Wilkins M.J."/>
            <person name="Karaoz U."/>
            <person name="Brodie E.L."/>
            <person name="Williams K.H."/>
            <person name="Hubbard S.S."/>
            <person name="Banfield J.F."/>
        </authorList>
    </citation>
    <scope>NUCLEOTIDE SEQUENCE [LARGE SCALE GENOMIC DNA]</scope>
</reference>
<evidence type="ECO:0000256" key="5">
    <source>
        <dbReference type="ARBA" id="ARBA00022692"/>
    </source>
</evidence>
<dbReference type="Proteomes" id="UP000177982">
    <property type="component" value="Unassembled WGS sequence"/>
</dbReference>
<dbReference type="InterPro" id="IPR038731">
    <property type="entry name" value="RgtA/B/C-like"/>
</dbReference>
<evidence type="ECO:0000256" key="1">
    <source>
        <dbReference type="ARBA" id="ARBA00004651"/>
    </source>
</evidence>
<feature type="transmembrane region" description="Helical" evidence="8">
    <location>
        <begin position="419"/>
        <end position="440"/>
    </location>
</feature>
<dbReference type="GO" id="GO:0016763">
    <property type="term" value="F:pentosyltransferase activity"/>
    <property type="evidence" value="ECO:0007669"/>
    <property type="project" value="TreeGrafter"/>
</dbReference>
<feature type="domain" description="Glycosyltransferase RgtA/B/C/D-like" evidence="9">
    <location>
        <begin position="82"/>
        <end position="239"/>
    </location>
</feature>
<evidence type="ECO:0000256" key="3">
    <source>
        <dbReference type="ARBA" id="ARBA00022676"/>
    </source>
</evidence>
<dbReference type="PANTHER" id="PTHR33908:SF11">
    <property type="entry name" value="MEMBRANE PROTEIN"/>
    <property type="match status" value="1"/>
</dbReference>
<sequence length="481" mass="54308">MSRYFSSFFPDSSTHRLVAAVFFIALIFRLAIFGYLYFTLGEYHGLAWVDGSQYVALAKNIASGNGFSESSVPPFLPHTLRTPGYPWFLAAFYGAFGNFWSASLAEAVLNSFVPLFIFWLALKLSGNSRIAFVAGLLTAVDYHIAVHTLTLNTESIFVFLAVLSAVFIFRYIEKPDILKATAIGLLFGFGALTRPLLYYAFVPIFIFFVFALRSIEWRRRIAGAACFLLIAFAITIPWMYRNYRVSGEFTLSTLGWFNMYTRMAAMVQAAASHQSYTESLQVLVGGLNEGGYISRADEHELFDVKFIPLLRERAIEILKAHPRETLLVQINSVQTLFTQDDLLYILNHSHLLPDAKRPPIPLSLLVMQKGVSAWRDMLPYLKGQYLIPYLMRVVWIVFFALAVLGVWSLARSGEYKQKVMTWFLVALIGFIVVVSLPVSASLNARYRIPFAPFYFIFVAAGMVHIFGRTHKLALKTGTHTV</sequence>
<feature type="transmembrane region" description="Helical" evidence="8">
    <location>
        <begin position="17"/>
        <end position="38"/>
    </location>
</feature>
<evidence type="ECO:0000313" key="10">
    <source>
        <dbReference type="EMBL" id="OHA05619.1"/>
    </source>
</evidence>
<accession>A0A1G2L4J7</accession>
<evidence type="ECO:0000256" key="6">
    <source>
        <dbReference type="ARBA" id="ARBA00022989"/>
    </source>
</evidence>
<feature type="transmembrane region" description="Helical" evidence="8">
    <location>
        <begin position="446"/>
        <end position="466"/>
    </location>
</feature>
<dbReference type="Pfam" id="PF13231">
    <property type="entry name" value="PMT_2"/>
    <property type="match status" value="1"/>
</dbReference>
<keyword evidence="6 8" id="KW-1133">Transmembrane helix</keyword>
<keyword evidence="2" id="KW-1003">Cell membrane</keyword>
<dbReference type="GO" id="GO:0005886">
    <property type="term" value="C:plasma membrane"/>
    <property type="evidence" value="ECO:0007669"/>
    <property type="project" value="UniProtKB-SubCell"/>
</dbReference>
<feature type="transmembrane region" description="Helical" evidence="8">
    <location>
        <begin position="222"/>
        <end position="240"/>
    </location>
</feature>
<feature type="transmembrane region" description="Helical" evidence="8">
    <location>
        <begin position="99"/>
        <end position="122"/>
    </location>
</feature>
<keyword evidence="4" id="KW-0808">Transferase</keyword>
<dbReference type="GO" id="GO:0009103">
    <property type="term" value="P:lipopolysaccharide biosynthetic process"/>
    <property type="evidence" value="ECO:0007669"/>
    <property type="project" value="UniProtKB-ARBA"/>
</dbReference>
<comment type="subcellular location">
    <subcellularLocation>
        <location evidence="1">Cell membrane</location>
        <topology evidence="1">Multi-pass membrane protein</topology>
    </subcellularLocation>
</comment>
<evidence type="ECO:0000313" key="11">
    <source>
        <dbReference type="Proteomes" id="UP000177982"/>
    </source>
</evidence>
<protein>
    <recommendedName>
        <fullName evidence="9">Glycosyltransferase RgtA/B/C/D-like domain-containing protein</fullName>
    </recommendedName>
</protein>
<evidence type="ECO:0000259" key="9">
    <source>
        <dbReference type="Pfam" id="PF13231"/>
    </source>
</evidence>
<evidence type="ECO:0000256" key="4">
    <source>
        <dbReference type="ARBA" id="ARBA00022679"/>
    </source>
</evidence>
<organism evidence="10 11">
    <name type="scientific">Candidatus Sungbacteria bacterium RIFCSPLOWO2_01_FULL_47_10</name>
    <dbReference type="NCBI Taxonomy" id="1802276"/>
    <lineage>
        <taxon>Bacteria</taxon>
        <taxon>Candidatus Sungiibacteriota</taxon>
    </lineage>
</organism>
<evidence type="ECO:0000256" key="8">
    <source>
        <dbReference type="SAM" id="Phobius"/>
    </source>
</evidence>
<dbReference type="EMBL" id="MHQO01000047">
    <property type="protein sequence ID" value="OHA05619.1"/>
    <property type="molecule type" value="Genomic_DNA"/>
</dbReference>